<name>A0A252F5S1_9FIRM</name>
<organism evidence="4 5">
    <name type="scientific">Butyricicoccus porcorum</name>
    <dbReference type="NCBI Taxonomy" id="1945634"/>
    <lineage>
        <taxon>Bacteria</taxon>
        <taxon>Bacillati</taxon>
        <taxon>Bacillota</taxon>
        <taxon>Clostridia</taxon>
        <taxon>Eubacteriales</taxon>
        <taxon>Butyricicoccaceae</taxon>
        <taxon>Butyricicoccus</taxon>
    </lineage>
</organism>
<evidence type="ECO:0000259" key="3">
    <source>
        <dbReference type="Pfam" id="PF22335"/>
    </source>
</evidence>
<dbReference type="Proteomes" id="UP000194903">
    <property type="component" value="Unassembled WGS sequence"/>
</dbReference>
<evidence type="ECO:0000256" key="1">
    <source>
        <dbReference type="ARBA" id="ARBA00022741"/>
    </source>
</evidence>
<reference evidence="4 5" key="1">
    <citation type="submission" date="2017-05" db="EMBL/GenBank/DDBJ databases">
        <title>Butyricicoccus porcorum sp. nov. a butyrate-producing bacterium from the swine intestinal tract.</title>
        <authorList>
            <person name="Trachsel J."/>
            <person name="Humphrey S."/>
            <person name="Allen H.K."/>
        </authorList>
    </citation>
    <scope>NUCLEOTIDE SEQUENCE [LARGE SCALE GENOMIC DNA]</scope>
    <source>
        <strain evidence="4">BB10</strain>
    </source>
</reference>
<keyword evidence="2" id="KW-0051">Antiviral defense</keyword>
<keyword evidence="1" id="KW-0547">Nucleotide-binding</keyword>
<sequence>MSRHLVIAEVSQKQAYIFGNRELRRNIQRSAEIAHATNSDELEKYRKYFQKCCPHGYSKEQNLVYAGGGHTILQFPNRPSAEYFCKALTKKTLETYPDMELFVKIMELDTNKSIRDNLNELTRQLEIKKARRQSSFRPLNFGVELFDAEESSYEKDAEEFSYKNVKYEPAGWKSTNDLKDIAGSENFIAIVHLDGNAMGARVQNIYGRFSTNPFSEDDWEECVKTLNQFSTEIDTHFQEAYKEMVDELADRLTALDEASEKKRWEKHILPVRKIIGAGDDVCFVTAGDLGIECAVSFIQHLSTKKNTADQTGYTACAGIVMVHTKYPFRVAYDLSEELCSSAKRYGAVLCNEQHKDEGAISLIDWHIEFGQIRGSLSQIRNTYQTEDGGQLELRPFIVEGADTPIQRTYKFFRTLSDELMKKSKDLPRSKVKQLRDSFKQGEWETKLAMKQTRMRSLTEKGLEARNPDLIKRMVQEYFQPEQEAFYTDENGTRRCLYYDAIEVIDHLTLWRKEEQE</sequence>
<evidence type="ECO:0000313" key="5">
    <source>
        <dbReference type="Proteomes" id="UP000194903"/>
    </source>
</evidence>
<dbReference type="GO" id="GO:0051607">
    <property type="term" value="P:defense response to virus"/>
    <property type="evidence" value="ECO:0007669"/>
    <property type="project" value="UniProtKB-KW"/>
</dbReference>
<dbReference type="OrthoDB" id="442064at2"/>
<dbReference type="RefSeq" id="WP_087017858.1">
    <property type="nucleotide sequence ID" value="NZ_NHOC01000003.1"/>
</dbReference>
<gene>
    <name evidence="4" type="ORF">CBW42_03580</name>
</gene>
<dbReference type="InterPro" id="IPR043128">
    <property type="entry name" value="Rev_trsase/Diguanyl_cyclase"/>
</dbReference>
<dbReference type="Gene3D" id="3.30.70.270">
    <property type="match status" value="1"/>
</dbReference>
<evidence type="ECO:0000256" key="2">
    <source>
        <dbReference type="ARBA" id="ARBA00023118"/>
    </source>
</evidence>
<evidence type="ECO:0000313" key="4">
    <source>
        <dbReference type="EMBL" id="OUM21127.1"/>
    </source>
</evidence>
<proteinExistence type="predicted"/>
<feature type="domain" description="Cas10/Cmr2 second palm" evidence="3">
    <location>
        <begin position="188"/>
        <end position="345"/>
    </location>
</feature>
<comment type="caution">
    <text evidence="4">The sequence shown here is derived from an EMBL/GenBank/DDBJ whole genome shotgun (WGS) entry which is preliminary data.</text>
</comment>
<dbReference type="InterPro" id="IPR054767">
    <property type="entry name" value="Cas10-Cmr2_palm2"/>
</dbReference>
<dbReference type="GO" id="GO:0000166">
    <property type="term" value="F:nucleotide binding"/>
    <property type="evidence" value="ECO:0007669"/>
    <property type="project" value="UniProtKB-KW"/>
</dbReference>
<dbReference type="AlphaFoldDB" id="A0A252F5S1"/>
<dbReference type="Pfam" id="PF22335">
    <property type="entry name" value="Cas10-Cmr2_palm2"/>
    <property type="match status" value="1"/>
</dbReference>
<accession>A0A252F5S1</accession>
<protein>
    <recommendedName>
        <fullName evidence="3">Cas10/Cmr2 second palm domain-containing protein</fullName>
    </recommendedName>
</protein>
<keyword evidence="5" id="KW-1185">Reference proteome</keyword>
<dbReference type="EMBL" id="NHOC01000003">
    <property type="protein sequence ID" value="OUM21127.1"/>
    <property type="molecule type" value="Genomic_DNA"/>
</dbReference>